<dbReference type="Gene3D" id="3.40.50.300">
    <property type="entry name" value="P-loop containing nucleotide triphosphate hydrolases"/>
    <property type="match status" value="1"/>
</dbReference>
<accession>A0A3L6ZZT3</accession>
<dbReference type="InterPro" id="IPR003593">
    <property type="entry name" value="AAA+_ATPase"/>
</dbReference>
<dbReference type="GO" id="GO:0016887">
    <property type="term" value="F:ATP hydrolysis activity"/>
    <property type="evidence" value="ECO:0007669"/>
    <property type="project" value="InterPro"/>
</dbReference>
<dbReference type="EMBL" id="RCUX01000014">
    <property type="protein sequence ID" value="RLP73324.1"/>
    <property type="molecule type" value="Genomic_DNA"/>
</dbReference>
<dbReference type="Proteomes" id="UP000272503">
    <property type="component" value="Unassembled WGS sequence"/>
</dbReference>
<reference evidence="5 6" key="1">
    <citation type="submission" date="2018-10" db="EMBL/GenBank/DDBJ databases">
        <authorList>
            <person name="Li J."/>
        </authorList>
    </citation>
    <scope>NUCLEOTIDE SEQUENCE [LARGE SCALE GENOMIC DNA]</scope>
    <source>
        <strain evidence="5 6">IF 016277</strain>
    </source>
</reference>
<comment type="caution">
    <text evidence="5">The sequence shown here is derived from an EMBL/GenBank/DDBJ whole genome shotgun (WGS) entry which is preliminary data.</text>
</comment>
<evidence type="ECO:0000313" key="5">
    <source>
        <dbReference type="EMBL" id="RLP73324.1"/>
    </source>
</evidence>
<evidence type="ECO:0000256" key="1">
    <source>
        <dbReference type="ARBA" id="ARBA00022448"/>
    </source>
</evidence>
<feature type="domain" description="ABC transporter" evidence="4">
    <location>
        <begin position="17"/>
        <end position="271"/>
    </location>
</feature>
<keyword evidence="3 5" id="KW-0067">ATP-binding</keyword>
<keyword evidence="2" id="KW-0547">Nucleotide-binding</keyword>
<organism evidence="5 6">
    <name type="scientific">Mycetocola tolaasinivorans</name>
    <dbReference type="NCBI Taxonomy" id="76635"/>
    <lineage>
        <taxon>Bacteria</taxon>
        <taxon>Bacillati</taxon>
        <taxon>Actinomycetota</taxon>
        <taxon>Actinomycetes</taxon>
        <taxon>Micrococcales</taxon>
        <taxon>Microbacteriaceae</taxon>
        <taxon>Mycetocola</taxon>
    </lineage>
</organism>
<dbReference type="InterPro" id="IPR017871">
    <property type="entry name" value="ABC_transporter-like_CS"/>
</dbReference>
<dbReference type="Pfam" id="PF00005">
    <property type="entry name" value="ABC_tran"/>
    <property type="match status" value="1"/>
</dbReference>
<dbReference type="GO" id="GO:0005524">
    <property type="term" value="F:ATP binding"/>
    <property type="evidence" value="ECO:0007669"/>
    <property type="project" value="UniProtKB-KW"/>
</dbReference>
<protein>
    <submittedName>
        <fullName evidence="5">ABC transporter ATP-binding protein</fullName>
    </submittedName>
</protein>
<dbReference type="AlphaFoldDB" id="A0A3L6ZZT3"/>
<dbReference type="InterPro" id="IPR050319">
    <property type="entry name" value="ABC_transp_ATP-bind"/>
</dbReference>
<gene>
    <name evidence="5" type="ORF">D9V32_14560</name>
</gene>
<evidence type="ECO:0000256" key="2">
    <source>
        <dbReference type="ARBA" id="ARBA00022741"/>
    </source>
</evidence>
<proteinExistence type="predicted"/>
<dbReference type="InterPro" id="IPR003439">
    <property type="entry name" value="ABC_transporter-like_ATP-bd"/>
</dbReference>
<evidence type="ECO:0000256" key="3">
    <source>
        <dbReference type="ARBA" id="ARBA00022840"/>
    </source>
</evidence>
<sequence length="280" mass="29959">MTVQNPDTAWFPGPPLLQAVGLGRSYHAPRGAANGRARTALSPTDLVMHDGDSLGIVGESGSGKTTLVRLLTALDAPSSGRVDFHGQTIVSAEGSVRKQIRGKTLNWFRQHTGVVFQDPYASLDPRMSVGRIIAEPLIGLGVAGDRRARVREVLVQVGLPADFSERYPHQLSGGQRQRVAIARAIVHRPTLLVGDEPLSALDVTVRAQILELLVSLRAELGLSLIMVSHDLGVVQELCDTVAVMHEGQIVEHGPTARVFATPEHPYTSRLLASALPLPGA</sequence>
<dbReference type="PROSITE" id="PS50893">
    <property type="entry name" value="ABC_TRANSPORTER_2"/>
    <property type="match status" value="1"/>
</dbReference>
<dbReference type="SUPFAM" id="SSF52540">
    <property type="entry name" value="P-loop containing nucleoside triphosphate hydrolases"/>
    <property type="match status" value="1"/>
</dbReference>
<dbReference type="PANTHER" id="PTHR43776">
    <property type="entry name" value="TRANSPORT ATP-BINDING PROTEIN"/>
    <property type="match status" value="1"/>
</dbReference>
<keyword evidence="6" id="KW-1185">Reference proteome</keyword>
<name>A0A3L6ZZT3_9MICO</name>
<evidence type="ECO:0000313" key="6">
    <source>
        <dbReference type="Proteomes" id="UP000272503"/>
    </source>
</evidence>
<dbReference type="GO" id="GO:0055085">
    <property type="term" value="P:transmembrane transport"/>
    <property type="evidence" value="ECO:0007669"/>
    <property type="project" value="UniProtKB-ARBA"/>
</dbReference>
<evidence type="ECO:0000259" key="4">
    <source>
        <dbReference type="PROSITE" id="PS50893"/>
    </source>
</evidence>
<dbReference type="SMART" id="SM00382">
    <property type="entry name" value="AAA"/>
    <property type="match status" value="1"/>
</dbReference>
<dbReference type="InterPro" id="IPR027417">
    <property type="entry name" value="P-loop_NTPase"/>
</dbReference>
<dbReference type="RefSeq" id="WP_121649647.1">
    <property type="nucleotide sequence ID" value="NZ_RCUX01000014.1"/>
</dbReference>
<dbReference type="PROSITE" id="PS00211">
    <property type="entry name" value="ABC_TRANSPORTER_1"/>
    <property type="match status" value="1"/>
</dbReference>
<keyword evidence="1" id="KW-0813">Transport</keyword>
<dbReference type="OrthoDB" id="8481147at2"/>
<dbReference type="CDD" id="cd03257">
    <property type="entry name" value="ABC_NikE_OppD_transporters"/>
    <property type="match status" value="1"/>
</dbReference>